<feature type="transmembrane region" description="Helical" evidence="1">
    <location>
        <begin position="88"/>
        <end position="116"/>
    </location>
</feature>
<keyword evidence="1" id="KW-1133">Transmembrane helix</keyword>
<accession>A0A4R8H2J1</accession>
<evidence type="ECO:0000313" key="2">
    <source>
        <dbReference type="EMBL" id="TDX48830.1"/>
    </source>
</evidence>
<dbReference type="EMBL" id="SOEG01000025">
    <property type="protein sequence ID" value="TDX48830.1"/>
    <property type="molecule type" value="Genomic_DNA"/>
</dbReference>
<feature type="transmembrane region" description="Helical" evidence="1">
    <location>
        <begin position="39"/>
        <end position="61"/>
    </location>
</feature>
<reference evidence="2 3" key="1">
    <citation type="submission" date="2019-03" db="EMBL/GenBank/DDBJ databases">
        <title>Subsurface microbial communities from deep shales in Ohio and West Virginia, USA.</title>
        <authorList>
            <person name="Wrighton K."/>
        </authorList>
    </citation>
    <scope>NUCLEOTIDE SEQUENCE [LARGE SCALE GENOMIC DNA]</scope>
    <source>
        <strain evidence="2 3">MSL 6dP</strain>
    </source>
</reference>
<keyword evidence="1" id="KW-0812">Transmembrane</keyword>
<keyword evidence="1" id="KW-0472">Membrane</keyword>
<keyword evidence="3" id="KW-1185">Reference proteome</keyword>
<evidence type="ECO:0000256" key="1">
    <source>
        <dbReference type="SAM" id="Phobius"/>
    </source>
</evidence>
<evidence type="ECO:0000313" key="3">
    <source>
        <dbReference type="Proteomes" id="UP000295832"/>
    </source>
</evidence>
<name>A0A4R8H2J1_9FIRM</name>
<gene>
    <name evidence="2" type="ORF">C7959_1259</name>
</gene>
<dbReference type="AlphaFoldDB" id="A0A4R8H2J1"/>
<dbReference type="Proteomes" id="UP000295832">
    <property type="component" value="Unassembled WGS sequence"/>
</dbReference>
<dbReference type="RefSeq" id="WP_134117842.1">
    <property type="nucleotide sequence ID" value="NZ_SOEG01000025.1"/>
</dbReference>
<feature type="transmembrane region" description="Helical" evidence="1">
    <location>
        <begin position="6"/>
        <end position="27"/>
    </location>
</feature>
<organism evidence="2 3">
    <name type="scientific">Orenia marismortui</name>
    <dbReference type="NCBI Taxonomy" id="46469"/>
    <lineage>
        <taxon>Bacteria</taxon>
        <taxon>Bacillati</taxon>
        <taxon>Bacillota</taxon>
        <taxon>Clostridia</taxon>
        <taxon>Halanaerobiales</taxon>
        <taxon>Halobacteroidaceae</taxon>
        <taxon>Orenia</taxon>
    </lineage>
</organism>
<proteinExistence type="predicted"/>
<sequence length="226" mass="26410">MSKIFYLVFIFPGFLILAILKMIFRGFGKNFDVFDKTLYSLFFNIPIFLITILVLNCNFIIDILKNINKDFNGLKKINQLKDYFSQDIMMLISLVSLMLVIAILVAILWCVFVNIFGKINNKIRDYEIFNYTDVWNSSFVEDKESIPVEIYKQDTGGEELIVAGFLEETSVSLEEDTEFKIIKIDSFNKCKDKGLLDEIDYVYYNSSKDIKINVFKTNKIDDFLKE</sequence>
<protein>
    <submittedName>
        <fullName evidence="2">Uncharacterized protein</fullName>
    </submittedName>
</protein>
<comment type="caution">
    <text evidence="2">The sequence shown here is derived from an EMBL/GenBank/DDBJ whole genome shotgun (WGS) entry which is preliminary data.</text>
</comment>